<dbReference type="PRINTS" id="PR00412">
    <property type="entry name" value="EPOXHYDRLASE"/>
</dbReference>
<evidence type="ECO:0000313" key="2">
    <source>
        <dbReference type="EMBL" id="SEO77808.1"/>
    </source>
</evidence>
<dbReference type="Gene3D" id="3.40.50.1820">
    <property type="entry name" value="alpha/beta hydrolase"/>
    <property type="match status" value="1"/>
</dbReference>
<dbReference type="OrthoDB" id="111592at2157"/>
<evidence type="ECO:0000259" key="1">
    <source>
        <dbReference type="Pfam" id="PF00561"/>
    </source>
</evidence>
<dbReference type="InterPro" id="IPR000639">
    <property type="entry name" value="Epox_hydrolase-like"/>
</dbReference>
<dbReference type="InterPro" id="IPR000073">
    <property type="entry name" value="AB_hydrolase_1"/>
</dbReference>
<dbReference type="PRINTS" id="PR00111">
    <property type="entry name" value="ABHYDROLASE"/>
</dbReference>
<dbReference type="InterPro" id="IPR029058">
    <property type="entry name" value="AB_hydrolase_fold"/>
</dbReference>
<protein>
    <submittedName>
        <fullName evidence="2">Pimeloyl-ACP methyl ester carboxylesterase</fullName>
    </submittedName>
</protein>
<dbReference type="GO" id="GO:0003824">
    <property type="term" value="F:catalytic activity"/>
    <property type="evidence" value="ECO:0007669"/>
    <property type="project" value="InterPro"/>
</dbReference>
<dbReference type="Pfam" id="PF00561">
    <property type="entry name" value="Abhydrolase_1"/>
    <property type="match status" value="1"/>
</dbReference>
<dbReference type="Proteomes" id="UP000199126">
    <property type="component" value="Unassembled WGS sequence"/>
</dbReference>
<dbReference type="AlphaFoldDB" id="A0A1H8SHR2"/>
<accession>A0A1H8SHR2</accession>
<dbReference type="InterPro" id="IPR050266">
    <property type="entry name" value="AB_hydrolase_sf"/>
</dbReference>
<evidence type="ECO:0000313" key="3">
    <source>
        <dbReference type="Proteomes" id="UP000199126"/>
    </source>
</evidence>
<organism evidence="2 3">
    <name type="scientific">Halogranum amylolyticum</name>
    <dbReference type="NCBI Taxonomy" id="660520"/>
    <lineage>
        <taxon>Archaea</taxon>
        <taxon>Methanobacteriati</taxon>
        <taxon>Methanobacteriota</taxon>
        <taxon>Stenosarchaea group</taxon>
        <taxon>Halobacteria</taxon>
        <taxon>Halobacteriales</taxon>
        <taxon>Haloferacaceae</taxon>
    </lineage>
</organism>
<sequence>MPTVQTNGIETYYEERGEGRPVVFVHAALVDHAMWDEQVAALEDDYRTVVYDVRGHGRTGGSPLAEYSTTLYAADLRALVEALELDRPVLCGLSLGGLIAQTYAATYPDEIAGLVLADTFTPPILTRGEWFLRRVVLNALIPPVRLLGLERVEKANVWLTERFFGGAGGDYEKVEALRAAGPTVTTDEFVKIVRSMTRFHDVTVDLTAISVPTLVVYGEKELPFVTQHAARLAAHLARVDVVEIPGAGHASNLDDPETFTGALRAFLDWIAPVGDGEDVNPETGSRRPSSV</sequence>
<gene>
    <name evidence="2" type="ORF">SAMN04487948_10577</name>
</gene>
<dbReference type="PANTHER" id="PTHR43798">
    <property type="entry name" value="MONOACYLGLYCEROL LIPASE"/>
    <property type="match status" value="1"/>
</dbReference>
<dbReference type="SUPFAM" id="SSF53474">
    <property type="entry name" value="alpha/beta-Hydrolases"/>
    <property type="match status" value="1"/>
</dbReference>
<proteinExistence type="predicted"/>
<reference evidence="3" key="1">
    <citation type="submission" date="2016-10" db="EMBL/GenBank/DDBJ databases">
        <authorList>
            <person name="Varghese N."/>
            <person name="Submissions S."/>
        </authorList>
    </citation>
    <scope>NUCLEOTIDE SEQUENCE [LARGE SCALE GENOMIC DNA]</scope>
    <source>
        <strain evidence="3">CGMCC 1.10121</strain>
    </source>
</reference>
<name>A0A1H8SHR2_9EURY</name>
<dbReference type="EMBL" id="FODV01000005">
    <property type="protein sequence ID" value="SEO77808.1"/>
    <property type="molecule type" value="Genomic_DNA"/>
</dbReference>
<feature type="domain" description="AB hydrolase-1" evidence="1">
    <location>
        <begin position="21"/>
        <end position="256"/>
    </location>
</feature>
<dbReference type="RefSeq" id="WP_089824098.1">
    <property type="nucleotide sequence ID" value="NZ_FODV01000005.1"/>
</dbReference>
<keyword evidence="3" id="KW-1185">Reference proteome</keyword>